<dbReference type="SFLD" id="SFLDG01065">
    <property type="entry name" value="anaerobic_coproporphyrinogen-I"/>
    <property type="match status" value="1"/>
</dbReference>
<keyword evidence="2" id="KW-0963">Cytoplasm</keyword>
<evidence type="ECO:0000256" key="2">
    <source>
        <dbReference type="RuleBase" id="RU364116"/>
    </source>
</evidence>
<dbReference type="SFLD" id="SFLDS00029">
    <property type="entry name" value="Radical_SAM"/>
    <property type="match status" value="1"/>
</dbReference>
<evidence type="ECO:0000256" key="1">
    <source>
        <dbReference type="ARBA" id="ARBA00006100"/>
    </source>
</evidence>
<dbReference type="GO" id="GO:0004109">
    <property type="term" value="F:coproporphyrinogen oxidase activity"/>
    <property type="evidence" value="ECO:0007669"/>
    <property type="project" value="InterPro"/>
</dbReference>
<keyword evidence="2" id="KW-0004">4Fe-4S</keyword>
<dbReference type="GO" id="GO:0005737">
    <property type="term" value="C:cytoplasm"/>
    <property type="evidence" value="ECO:0007669"/>
    <property type="project" value="UniProtKB-SubCell"/>
</dbReference>
<dbReference type="Pfam" id="PF06969">
    <property type="entry name" value="HemN_C"/>
    <property type="match status" value="1"/>
</dbReference>
<dbReference type="NCBIfam" id="TIGR00539">
    <property type="entry name" value="hemN_rel"/>
    <property type="match status" value="1"/>
</dbReference>
<dbReference type="SFLD" id="SFLDF00562">
    <property type="entry name" value="HemN-like__clustered_with_heat"/>
    <property type="match status" value="1"/>
</dbReference>
<dbReference type="InterPro" id="IPR010723">
    <property type="entry name" value="HemN_C"/>
</dbReference>
<dbReference type="RefSeq" id="WP_129047562.1">
    <property type="nucleotide sequence ID" value="NZ_SDHX01000001.1"/>
</dbReference>
<dbReference type="PROSITE" id="PS51918">
    <property type="entry name" value="RADICAL_SAM"/>
    <property type="match status" value="1"/>
</dbReference>
<dbReference type="SUPFAM" id="SSF102114">
    <property type="entry name" value="Radical SAM enzymes"/>
    <property type="match status" value="1"/>
</dbReference>
<dbReference type="InterPro" id="IPR006638">
    <property type="entry name" value="Elp3/MiaA/NifB-like_rSAM"/>
</dbReference>
<dbReference type="Pfam" id="PF04055">
    <property type="entry name" value="Radical_SAM"/>
    <property type="match status" value="1"/>
</dbReference>
<dbReference type="AlphaFoldDB" id="A0A4Q1CBA8"/>
<evidence type="ECO:0000313" key="4">
    <source>
        <dbReference type="EMBL" id="RXK56196.1"/>
    </source>
</evidence>
<gene>
    <name evidence="4" type="primary">hemW</name>
    <name evidence="4" type="ORF">ESB00_10080</name>
</gene>
<protein>
    <recommendedName>
        <fullName evidence="2">Heme chaperone HemW</fullName>
    </recommendedName>
</protein>
<keyword evidence="2" id="KW-0408">Iron</keyword>
<dbReference type="PANTHER" id="PTHR13932">
    <property type="entry name" value="COPROPORPHYRINIGEN III OXIDASE"/>
    <property type="match status" value="1"/>
</dbReference>
<dbReference type="GO" id="GO:0051539">
    <property type="term" value="F:4 iron, 4 sulfur cluster binding"/>
    <property type="evidence" value="ECO:0007669"/>
    <property type="project" value="UniProtKB-UniRule"/>
</dbReference>
<dbReference type="Gene3D" id="3.30.750.200">
    <property type="match status" value="1"/>
</dbReference>
<comment type="function">
    <text evidence="2">Probably acts as a heme chaperone, transferring heme to an unknown acceptor. Binds one molecule of heme per monomer, possibly covalently. Binds 1 [4Fe-4S] cluster. The cluster is coordinated with 3 cysteines and an exchangeable S-adenosyl-L-methionine.</text>
</comment>
<name>A0A4Q1CBA8_9BACT</name>
<evidence type="ECO:0000313" key="5">
    <source>
        <dbReference type="Proteomes" id="UP000290218"/>
    </source>
</evidence>
<keyword evidence="5" id="KW-1185">Reference proteome</keyword>
<feature type="domain" description="Radical SAM core" evidence="3">
    <location>
        <begin position="13"/>
        <end position="245"/>
    </location>
</feature>
<dbReference type="EMBL" id="SDHX01000001">
    <property type="protein sequence ID" value="RXK56196.1"/>
    <property type="molecule type" value="Genomic_DNA"/>
</dbReference>
<accession>A0A4Q1CBA8</accession>
<organism evidence="4 5">
    <name type="scientific">Oleiharenicola lentus</name>
    <dbReference type="NCBI Taxonomy" id="2508720"/>
    <lineage>
        <taxon>Bacteria</taxon>
        <taxon>Pseudomonadati</taxon>
        <taxon>Verrucomicrobiota</taxon>
        <taxon>Opitutia</taxon>
        <taxon>Opitutales</taxon>
        <taxon>Opitutaceae</taxon>
        <taxon>Oleiharenicola</taxon>
    </lineage>
</organism>
<dbReference type="PANTHER" id="PTHR13932:SF5">
    <property type="entry name" value="RADICAL S-ADENOSYL METHIONINE DOMAIN-CONTAINING PROTEIN 1, MITOCHONDRIAL"/>
    <property type="match status" value="1"/>
</dbReference>
<dbReference type="OrthoDB" id="9808022at2"/>
<comment type="subcellular location">
    <subcellularLocation>
        <location evidence="2">Cytoplasm</location>
    </subcellularLocation>
</comment>
<proteinExistence type="inferred from homology"/>
<dbReference type="Proteomes" id="UP000290218">
    <property type="component" value="Unassembled WGS sequence"/>
</dbReference>
<keyword evidence="2" id="KW-0143">Chaperone</keyword>
<dbReference type="InterPro" id="IPR007197">
    <property type="entry name" value="rSAM"/>
</dbReference>
<keyword evidence="2" id="KW-0949">S-adenosyl-L-methionine</keyword>
<dbReference type="InterPro" id="IPR004559">
    <property type="entry name" value="HemW-like"/>
</dbReference>
<dbReference type="InterPro" id="IPR058240">
    <property type="entry name" value="rSAM_sf"/>
</dbReference>
<comment type="similarity">
    <text evidence="1">Belongs to the anaerobic coproporphyrinogen-III oxidase family. HemW subfamily.</text>
</comment>
<keyword evidence="2" id="KW-0479">Metal-binding</keyword>
<dbReference type="GO" id="GO:0006779">
    <property type="term" value="P:porphyrin-containing compound biosynthetic process"/>
    <property type="evidence" value="ECO:0007669"/>
    <property type="project" value="InterPro"/>
</dbReference>
<sequence length="401" mass="43574">MAGLPSGQEKAQTPTPTPLGVYVHVPFCATTCDFCAFYQTVPKGDAIARYLDGIEAEAGLVEWGGRAAATAFWGGGTPGLLKADQLDRLGRIMLLYCGGQPTEWSVELAPATVTAERLAVLKALGVTRISLGVQSFNDALLDALGRQHTPAQVYRAYDLIRAQGFASVNVDLMFALPGQEETQWRADLDEALRLAPDHLSTYCLTFEEDTALWVKLSQGKVKLDPAKEALFYQRTWDYLGAAGFAQYEVSNFARQGHACTHNLNTWHMYEWVGLGPSGASQHAGWRASNPPDLGLWLADVGAGRRATADRTALTEALLASDAVVFGLRMNAGVSLPRLRKRFPRANWSGLEDLLPRLLLEGLLTATQEGVIRLTPRGRLIADAVGAEVLEAFEAETRSTSR</sequence>
<dbReference type="InterPro" id="IPR034505">
    <property type="entry name" value="Coproporphyrinogen-III_oxidase"/>
</dbReference>
<keyword evidence="2" id="KW-0411">Iron-sulfur</keyword>
<dbReference type="SMART" id="SM00729">
    <property type="entry name" value="Elp3"/>
    <property type="match status" value="1"/>
</dbReference>
<evidence type="ECO:0000259" key="3">
    <source>
        <dbReference type="PROSITE" id="PS51918"/>
    </source>
</evidence>
<comment type="caution">
    <text evidence="4">The sequence shown here is derived from an EMBL/GenBank/DDBJ whole genome shotgun (WGS) entry which is preliminary data.</text>
</comment>
<dbReference type="GO" id="GO:0046872">
    <property type="term" value="F:metal ion binding"/>
    <property type="evidence" value="ECO:0007669"/>
    <property type="project" value="UniProtKB-UniRule"/>
</dbReference>
<keyword evidence="2" id="KW-0349">Heme</keyword>
<reference evidence="4 5" key="1">
    <citation type="submission" date="2019-01" db="EMBL/GenBank/DDBJ databases">
        <title>Lacunisphaera sp. strain TWA-58.</title>
        <authorList>
            <person name="Chen W.-M."/>
        </authorList>
    </citation>
    <scope>NUCLEOTIDE SEQUENCE [LARGE SCALE GENOMIC DNA]</scope>
    <source>
        <strain evidence="4 5">TWA-58</strain>
    </source>
</reference>